<reference evidence="2" key="1">
    <citation type="submission" date="2020-06" db="EMBL/GenBank/DDBJ databases">
        <title>Legume-microbial interactions unlock mineral nutrients during tropical forest succession.</title>
        <authorList>
            <person name="Epihov D.Z."/>
        </authorList>
    </citation>
    <scope>NUCLEOTIDE SEQUENCE [LARGE SCALE GENOMIC DNA]</scope>
    <source>
        <strain evidence="2">Pan2503</strain>
    </source>
</reference>
<keyword evidence="1" id="KW-0472">Membrane</keyword>
<keyword evidence="3" id="KW-1185">Reference proteome</keyword>
<evidence type="ECO:0000256" key="1">
    <source>
        <dbReference type="SAM" id="Phobius"/>
    </source>
</evidence>
<sequence>MDASGVYCERSDPASHRLAFALAEIPKTLANGAARRMMLADWKLVLVMGGAAVAAVAMIVYAFLRPAGDPEDEERKRRLHLNQIGRIAEGQVVDLAEHPPEPKKTRKKLFGFGARPLADLRPRHLVSYSYSISGVTYHTAQDITGLESQVRLDRLVPGLPASVKYDPSNPVDSILVADDWSGLR</sequence>
<evidence type="ECO:0000313" key="3">
    <source>
        <dbReference type="Proteomes" id="UP000567293"/>
    </source>
</evidence>
<keyword evidence="1" id="KW-1133">Transmembrane helix</keyword>
<comment type="caution">
    <text evidence="2">The sequence shown here is derived from an EMBL/GenBank/DDBJ whole genome shotgun (WGS) entry which is preliminary data.</text>
</comment>
<name>A0A7V8SWT4_9BACT</name>
<evidence type="ECO:0008006" key="4">
    <source>
        <dbReference type="Google" id="ProtNLM"/>
    </source>
</evidence>
<feature type="transmembrane region" description="Helical" evidence="1">
    <location>
        <begin position="44"/>
        <end position="64"/>
    </location>
</feature>
<proteinExistence type="predicted"/>
<dbReference type="EMBL" id="JACDQQ010001108">
    <property type="protein sequence ID" value="MBA0085590.1"/>
    <property type="molecule type" value="Genomic_DNA"/>
</dbReference>
<accession>A0A7V8SWT4</accession>
<keyword evidence="1" id="KW-0812">Transmembrane</keyword>
<protein>
    <recommendedName>
        <fullName evidence="4">DUF3592 domain-containing protein</fullName>
    </recommendedName>
</protein>
<evidence type="ECO:0000313" key="2">
    <source>
        <dbReference type="EMBL" id="MBA0085590.1"/>
    </source>
</evidence>
<organism evidence="2 3">
    <name type="scientific">Candidatus Acidiferrum panamense</name>
    <dbReference type="NCBI Taxonomy" id="2741543"/>
    <lineage>
        <taxon>Bacteria</taxon>
        <taxon>Pseudomonadati</taxon>
        <taxon>Acidobacteriota</taxon>
        <taxon>Terriglobia</taxon>
        <taxon>Candidatus Acidiferrales</taxon>
        <taxon>Candidatus Acidiferrum</taxon>
    </lineage>
</organism>
<gene>
    <name evidence="2" type="ORF">HRJ53_11395</name>
</gene>
<dbReference type="Proteomes" id="UP000567293">
    <property type="component" value="Unassembled WGS sequence"/>
</dbReference>
<dbReference type="AlphaFoldDB" id="A0A7V8SWT4"/>